<evidence type="ECO:0000256" key="10">
    <source>
        <dbReference type="ARBA" id="ARBA00054914"/>
    </source>
</evidence>
<evidence type="ECO:0000256" key="1">
    <source>
        <dbReference type="ARBA" id="ARBA00004996"/>
    </source>
</evidence>
<dbReference type="InterPro" id="IPR037515">
    <property type="entry name" value="Rib-P_diPkinase_bac"/>
</dbReference>
<dbReference type="EMBL" id="AP019860">
    <property type="protein sequence ID" value="BBM81835.1"/>
    <property type="molecule type" value="Genomic_DNA"/>
</dbReference>
<dbReference type="OrthoDB" id="9777067at2"/>
<dbReference type="InterPro" id="IPR029099">
    <property type="entry name" value="Pribosyltran_N"/>
</dbReference>
<evidence type="ECO:0000256" key="6">
    <source>
        <dbReference type="ARBA" id="ARBA00022777"/>
    </source>
</evidence>
<feature type="binding site" evidence="12">
    <location>
        <begin position="39"/>
        <end position="41"/>
    </location>
    <ligand>
        <name>ATP</name>
        <dbReference type="ChEBI" id="CHEBI:30616"/>
    </ligand>
</feature>
<dbReference type="UniPathway" id="UPA00087">
    <property type="reaction ID" value="UER00172"/>
</dbReference>
<dbReference type="AlphaFoldDB" id="A0A5S9IJM9"/>
<dbReference type="PANTHER" id="PTHR10210:SF41">
    <property type="entry name" value="RIBOSE-PHOSPHATE PYROPHOSPHOKINASE 1, CHLOROPLASTIC"/>
    <property type="match status" value="1"/>
</dbReference>
<feature type="active site" evidence="12">
    <location>
        <position position="194"/>
    </location>
</feature>
<dbReference type="EC" id="2.7.6.1" evidence="12"/>
<dbReference type="InterPro" id="IPR000842">
    <property type="entry name" value="PRib_PP_synth_CS"/>
</dbReference>
<comment type="similarity">
    <text evidence="11 12">Belongs to the ribose-phosphate pyrophosphokinase family. Class I subfamily.</text>
</comment>
<feature type="binding site" evidence="12">
    <location>
        <position position="171"/>
    </location>
    <ligand>
        <name>Mg(2+)</name>
        <dbReference type="ChEBI" id="CHEBI:18420"/>
    </ligand>
</feature>
<dbReference type="Gene3D" id="3.40.50.2020">
    <property type="match status" value="2"/>
</dbReference>
<evidence type="ECO:0000313" key="14">
    <source>
        <dbReference type="EMBL" id="BBM81835.1"/>
    </source>
</evidence>
<dbReference type="InterPro" id="IPR000836">
    <property type="entry name" value="PRTase_dom"/>
</dbReference>
<comment type="function">
    <text evidence="10 12">Involved in the biosynthesis of the central metabolite phospho-alpha-D-ribosyl-1-pyrophosphate (PRPP) via the transfer of pyrophosphoryl group from ATP to 1-hydroxyl of ribose-5-phosphate (Rib-5-P).</text>
</comment>
<dbReference type="GO" id="GO:0009156">
    <property type="term" value="P:ribonucleoside monophosphate biosynthetic process"/>
    <property type="evidence" value="ECO:0007669"/>
    <property type="project" value="InterPro"/>
</dbReference>
<name>A0A5S9IJM9_UABAM</name>
<keyword evidence="15" id="KW-1185">Reference proteome</keyword>
<evidence type="ECO:0000256" key="3">
    <source>
        <dbReference type="ARBA" id="ARBA00022723"/>
    </source>
</evidence>
<feature type="binding site" evidence="12">
    <location>
        <position position="220"/>
    </location>
    <ligand>
        <name>D-ribose 5-phosphate</name>
        <dbReference type="ChEBI" id="CHEBI:78346"/>
    </ligand>
</feature>
<proteinExistence type="inferred from homology"/>
<sequence>MRRDRLLIFSGTAHPQLTNKICEYLNVSQGKVYIGRFPDKEVDVKVESDVRGADVFIVQPTCCPANENLMELLILIDCLRRASADRITAVIPYYGYARKDRKDEGRVPITAKLVANLLVNSGVDRVLTVDLHAAQIQGFFDIPVDHLLAGSVFVPYFESLKIPDLVVVSPDVGSLKQARSYAKRLHGDLAIVDKRRESAEKVSSLNIIGDVDQKNALLVDDMISTGGSIAEACRFLKDKGAKKIYICATHPVLCGNATEKLQKLPVEEIVVSDSIPIPGSKQLDNLKVISLAPMLGECIRRINNSESVSYLFQYFGKS</sequence>
<keyword evidence="8 12" id="KW-0460">Magnesium</keyword>
<keyword evidence="5 12" id="KW-0547">Nucleotide-binding</keyword>
<feature type="domain" description="Ribose-phosphate pyrophosphokinase N-terminal" evidence="13">
    <location>
        <begin position="7"/>
        <end position="122"/>
    </location>
</feature>
<feature type="binding site" evidence="12">
    <location>
        <position position="132"/>
    </location>
    <ligand>
        <name>Mg(2+)</name>
        <dbReference type="ChEBI" id="CHEBI:18420"/>
    </ligand>
</feature>
<comment type="pathway">
    <text evidence="1 12">Metabolic intermediate biosynthesis; 5-phospho-alpha-D-ribose 1-diphosphate biosynthesis; 5-phospho-alpha-D-ribose 1-diphosphate from D-ribose 5-phosphate (route I): step 1/1.</text>
</comment>
<dbReference type="GO" id="GO:0005737">
    <property type="term" value="C:cytoplasm"/>
    <property type="evidence" value="ECO:0007669"/>
    <property type="project" value="UniProtKB-SubCell"/>
</dbReference>
<reference evidence="14 15" key="1">
    <citation type="submission" date="2019-08" db="EMBL/GenBank/DDBJ databases">
        <title>Complete genome sequence of Candidatus Uab amorphum.</title>
        <authorList>
            <person name="Shiratori T."/>
            <person name="Suzuki S."/>
            <person name="Kakizawa Y."/>
            <person name="Ishida K."/>
        </authorList>
    </citation>
    <scope>NUCLEOTIDE SEQUENCE [LARGE SCALE GENOMIC DNA]</scope>
    <source>
        <strain evidence="14 15">SRT547</strain>
    </source>
</reference>
<evidence type="ECO:0000256" key="2">
    <source>
        <dbReference type="ARBA" id="ARBA00022679"/>
    </source>
</evidence>
<dbReference type="RefSeq" id="WP_151966100.1">
    <property type="nucleotide sequence ID" value="NZ_AP019860.1"/>
</dbReference>
<evidence type="ECO:0000256" key="11">
    <source>
        <dbReference type="ARBA" id="ARBA00061444"/>
    </source>
</evidence>
<evidence type="ECO:0000256" key="9">
    <source>
        <dbReference type="ARBA" id="ARBA00049535"/>
    </source>
</evidence>
<dbReference type="GO" id="GO:0002189">
    <property type="term" value="C:ribose phosphate diphosphokinase complex"/>
    <property type="evidence" value="ECO:0007669"/>
    <property type="project" value="TreeGrafter"/>
</dbReference>
<comment type="caution">
    <text evidence="12">Lacks conserved residue(s) required for the propagation of feature annotation.</text>
</comment>
<dbReference type="SMART" id="SM01400">
    <property type="entry name" value="Pribosyltran_N"/>
    <property type="match status" value="1"/>
</dbReference>
<dbReference type="FunFam" id="3.40.50.2020:FF:000001">
    <property type="entry name" value="Ribose-phosphate pyrophosphokinase"/>
    <property type="match status" value="1"/>
</dbReference>
<keyword evidence="7 12" id="KW-0067">ATP-binding</keyword>
<dbReference type="PROSITE" id="PS00114">
    <property type="entry name" value="PRPP_SYNTHASE"/>
    <property type="match status" value="1"/>
</dbReference>
<comment type="subcellular location">
    <subcellularLocation>
        <location evidence="12">Cytoplasm</location>
    </subcellularLocation>
</comment>
<dbReference type="Proteomes" id="UP000326354">
    <property type="component" value="Chromosome"/>
</dbReference>
<keyword evidence="2 12" id="KW-0808">Transferase</keyword>
<dbReference type="GO" id="GO:0004749">
    <property type="term" value="F:ribose phosphate diphosphokinase activity"/>
    <property type="evidence" value="ECO:0007669"/>
    <property type="project" value="UniProtKB-UniRule"/>
</dbReference>
<dbReference type="InterPro" id="IPR005946">
    <property type="entry name" value="Rib-P_diPkinase"/>
</dbReference>
<evidence type="ECO:0000313" key="15">
    <source>
        <dbReference type="Proteomes" id="UP000326354"/>
    </source>
</evidence>
<comment type="subunit">
    <text evidence="12">Homohexamer.</text>
</comment>
<dbReference type="PANTHER" id="PTHR10210">
    <property type="entry name" value="RIBOSE-PHOSPHATE DIPHOSPHOKINASE FAMILY MEMBER"/>
    <property type="match status" value="1"/>
</dbReference>
<dbReference type="GO" id="GO:0000287">
    <property type="term" value="F:magnesium ion binding"/>
    <property type="evidence" value="ECO:0007669"/>
    <property type="project" value="UniProtKB-UniRule"/>
</dbReference>
<dbReference type="GO" id="GO:0006015">
    <property type="term" value="P:5-phosphoribose 1-diphosphate biosynthetic process"/>
    <property type="evidence" value="ECO:0007669"/>
    <property type="project" value="UniProtKB-UniRule"/>
</dbReference>
<gene>
    <name evidence="12" type="primary">prs</name>
    <name evidence="14" type="ORF">UABAM_00174</name>
</gene>
<evidence type="ECO:0000256" key="5">
    <source>
        <dbReference type="ARBA" id="ARBA00022741"/>
    </source>
</evidence>
<dbReference type="KEGG" id="uam:UABAM_00174"/>
<evidence type="ECO:0000256" key="7">
    <source>
        <dbReference type="ARBA" id="ARBA00022840"/>
    </source>
</evidence>
<protein>
    <recommendedName>
        <fullName evidence="12">Ribose-phosphate pyrophosphokinase</fullName>
        <shortName evidence="12">RPPK</shortName>
        <ecNumber evidence="12">2.7.6.1</ecNumber>
    </recommendedName>
    <alternativeName>
        <fullName evidence="12">5-phospho-D-ribosyl alpha-1-diphosphate synthase</fullName>
    </alternativeName>
    <alternativeName>
        <fullName evidence="12">Phosphoribosyl diphosphate synthase</fullName>
    </alternativeName>
    <alternativeName>
        <fullName evidence="12">Phosphoribosyl pyrophosphate synthase</fullName>
        <shortName evidence="12">P-Rib-PP synthase</shortName>
        <shortName evidence="12">PRPP synthase</shortName>
        <shortName evidence="12">PRPPase</shortName>
    </alternativeName>
</protein>
<dbReference type="InterPro" id="IPR029057">
    <property type="entry name" value="PRTase-like"/>
</dbReference>
<keyword evidence="4 12" id="KW-0545">Nucleotide biosynthesis</keyword>
<dbReference type="GO" id="GO:0016301">
    <property type="term" value="F:kinase activity"/>
    <property type="evidence" value="ECO:0007669"/>
    <property type="project" value="UniProtKB-KW"/>
</dbReference>
<accession>A0A5S9IJM9</accession>
<keyword evidence="6 12" id="KW-0418">Kinase</keyword>
<evidence type="ECO:0000256" key="4">
    <source>
        <dbReference type="ARBA" id="ARBA00022727"/>
    </source>
</evidence>
<dbReference type="SUPFAM" id="SSF53271">
    <property type="entry name" value="PRTase-like"/>
    <property type="match status" value="1"/>
</dbReference>
<dbReference type="Pfam" id="PF14572">
    <property type="entry name" value="Pribosyl_synth"/>
    <property type="match status" value="1"/>
</dbReference>
<comment type="cofactor">
    <cofactor evidence="12">
        <name>Mg(2+)</name>
        <dbReference type="ChEBI" id="CHEBI:18420"/>
    </cofactor>
    <text evidence="12">Binds 2 Mg(2+) ions per subunit.</text>
</comment>
<dbReference type="GO" id="GO:0006164">
    <property type="term" value="P:purine nucleotide biosynthetic process"/>
    <property type="evidence" value="ECO:0007669"/>
    <property type="project" value="TreeGrafter"/>
</dbReference>
<dbReference type="GO" id="GO:0005524">
    <property type="term" value="F:ATP binding"/>
    <property type="evidence" value="ECO:0007669"/>
    <property type="project" value="UniProtKB-KW"/>
</dbReference>
<evidence type="ECO:0000256" key="8">
    <source>
        <dbReference type="ARBA" id="ARBA00022842"/>
    </source>
</evidence>
<comment type="catalytic activity">
    <reaction evidence="9 12">
        <text>D-ribose 5-phosphate + ATP = 5-phospho-alpha-D-ribose 1-diphosphate + AMP + H(+)</text>
        <dbReference type="Rhea" id="RHEA:15609"/>
        <dbReference type="ChEBI" id="CHEBI:15378"/>
        <dbReference type="ChEBI" id="CHEBI:30616"/>
        <dbReference type="ChEBI" id="CHEBI:58017"/>
        <dbReference type="ChEBI" id="CHEBI:78346"/>
        <dbReference type="ChEBI" id="CHEBI:456215"/>
        <dbReference type="EC" id="2.7.6.1"/>
    </reaction>
</comment>
<dbReference type="HAMAP" id="MF_00583_B">
    <property type="entry name" value="RibP_PPkinase_B"/>
    <property type="match status" value="1"/>
</dbReference>
<dbReference type="NCBIfam" id="NF002320">
    <property type="entry name" value="PRK01259.1"/>
    <property type="match status" value="1"/>
</dbReference>
<dbReference type="NCBIfam" id="TIGR01251">
    <property type="entry name" value="ribP_PPkin"/>
    <property type="match status" value="1"/>
</dbReference>
<dbReference type="FunFam" id="3.40.50.2020:FF:000002">
    <property type="entry name" value="Ribose-phosphate pyrophosphokinase"/>
    <property type="match status" value="1"/>
</dbReference>
<organism evidence="14 15">
    <name type="scientific">Uabimicrobium amorphum</name>
    <dbReference type="NCBI Taxonomy" id="2596890"/>
    <lineage>
        <taxon>Bacteria</taxon>
        <taxon>Pseudomonadati</taxon>
        <taxon>Planctomycetota</taxon>
        <taxon>Candidatus Uabimicrobiia</taxon>
        <taxon>Candidatus Uabimicrobiales</taxon>
        <taxon>Candidatus Uabimicrobiaceae</taxon>
        <taxon>Candidatus Uabimicrobium</taxon>
    </lineage>
</organism>
<feature type="binding site" evidence="12">
    <location>
        <position position="196"/>
    </location>
    <ligand>
        <name>D-ribose 5-phosphate</name>
        <dbReference type="ChEBI" id="CHEBI:78346"/>
    </ligand>
</feature>
<dbReference type="CDD" id="cd06223">
    <property type="entry name" value="PRTases_typeI"/>
    <property type="match status" value="1"/>
</dbReference>
<keyword evidence="12" id="KW-0963">Cytoplasm</keyword>
<evidence type="ECO:0000259" key="13">
    <source>
        <dbReference type="Pfam" id="PF13793"/>
    </source>
</evidence>
<keyword evidence="3 12" id="KW-0479">Metal-binding</keyword>
<evidence type="ECO:0000256" key="12">
    <source>
        <dbReference type="HAMAP-Rule" id="MF_00583"/>
    </source>
</evidence>
<dbReference type="Pfam" id="PF13793">
    <property type="entry name" value="Pribosyltran_N"/>
    <property type="match status" value="1"/>
</dbReference>